<dbReference type="PROSITE" id="PS01031">
    <property type="entry name" value="SHSP"/>
    <property type="match status" value="1"/>
</dbReference>
<gene>
    <name evidence="4" type="ORF">RsTaC01_0988</name>
</gene>
<dbReference type="SUPFAM" id="SSF49764">
    <property type="entry name" value="HSP20-like chaperones"/>
    <property type="match status" value="1"/>
</dbReference>
<dbReference type="AlphaFoldDB" id="A0AA48KY39"/>
<comment type="similarity">
    <text evidence="1 2">Belongs to the small heat shock protein (HSP20) family.</text>
</comment>
<dbReference type="Gene3D" id="2.60.40.790">
    <property type="match status" value="1"/>
</dbReference>
<reference evidence="4" key="1">
    <citation type="journal article" date="2023" name="ISME J.">
        <title>Emergence of putative energy parasites within Clostridia revealed by genome analysis of a novel endosymbiotic clade.</title>
        <authorList>
            <person name="Takahashi K."/>
            <person name="Kuwahara H."/>
            <person name="Horikawa Y."/>
            <person name="Izawa K."/>
            <person name="Kato D."/>
            <person name="Inagaki T."/>
            <person name="Yuki M."/>
            <person name="Ohkuma M."/>
            <person name="Hongoh Y."/>
        </authorList>
    </citation>
    <scope>NUCLEOTIDE SEQUENCE</scope>
    <source>
        <strain evidence="4">RsTa-C01</strain>
    </source>
</reference>
<dbReference type="KEGG" id="ptrh:RsTaC01_0988"/>
<feature type="domain" description="SHSP" evidence="3">
    <location>
        <begin position="16"/>
        <end position="124"/>
    </location>
</feature>
<organism evidence="4">
    <name type="scientific">Candidatus Paraimprobicoccus trichonymphae</name>
    <dbReference type="NCBI Taxonomy" id="3033793"/>
    <lineage>
        <taxon>Bacteria</taxon>
        <taxon>Bacillati</taxon>
        <taxon>Bacillota</taxon>
        <taxon>Clostridia</taxon>
        <taxon>Candidatus Paraimprobicoccus</taxon>
    </lineage>
</organism>
<dbReference type="CDD" id="cd06464">
    <property type="entry name" value="ACD_sHsps-like"/>
    <property type="match status" value="1"/>
</dbReference>
<accession>A0AA48KY39</accession>
<dbReference type="InterPro" id="IPR002068">
    <property type="entry name" value="A-crystallin/Hsp20_dom"/>
</dbReference>
<proteinExistence type="inferred from homology"/>
<dbReference type="EMBL" id="AP027925">
    <property type="protein sequence ID" value="BED93043.1"/>
    <property type="molecule type" value="Genomic_DNA"/>
</dbReference>
<evidence type="ECO:0000313" key="4">
    <source>
        <dbReference type="EMBL" id="BED93043.1"/>
    </source>
</evidence>
<evidence type="ECO:0000259" key="3">
    <source>
        <dbReference type="PROSITE" id="PS01031"/>
    </source>
</evidence>
<protein>
    <submittedName>
        <fullName evidence="4">Hsp20/alpha crystallin family protein</fullName>
    </submittedName>
</protein>
<dbReference type="Proteomes" id="UP001335720">
    <property type="component" value="Chromosome"/>
</dbReference>
<dbReference type="InterPro" id="IPR008978">
    <property type="entry name" value="HSP20-like_chaperone"/>
</dbReference>
<sequence length="124" mass="14393">MSYLSPYNSDLDFFSEFKNILDNKMVATTEKDGYYLLRIEVPGYASNEINIELGKDDELKINAKTKEEDEKKERNFSIKLKNESNENLKSEDLEVHLENGILKIKYPKKSNLKINSNIVNIIQS</sequence>
<evidence type="ECO:0000256" key="2">
    <source>
        <dbReference type="RuleBase" id="RU003616"/>
    </source>
</evidence>
<name>A0AA48KY39_9FIRM</name>
<dbReference type="Pfam" id="PF00011">
    <property type="entry name" value="HSP20"/>
    <property type="match status" value="1"/>
</dbReference>
<evidence type="ECO:0000256" key="1">
    <source>
        <dbReference type="PROSITE-ProRule" id="PRU00285"/>
    </source>
</evidence>